<protein>
    <recommendedName>
        <fullName evidence="1">Nucleotide-diphospho-sugar transferase domain-containing protein</fullName>
    </recommendedName>
</protein>
<reference evidence="2 3" key="1">
    <citation type="submission" date="2011-02" db="EMBL/GenBank/DDBJ databases">
        <title>The Genome Sequence of Sphaeroforma arctica JP610.</title>
        <authorList>
            <consortium name="The Broad Institute Genome Sequencing Platform"/>
            <person name="Russ C."/>
            <person name="Cuomo C."/>
            <person name="Young S.K."/>
            <person name="Zeng Q."/>
            <person name="Gargeya S."/>
            <person name="Alvarado L."/>
            <person name="Berlin A."/>
            <person name="Chapman S.B."/>
            <person name="Chen Z."/>
            <person name="Freedman E."/>
            <person name="Gellesch M."/>
            <person name="Goldberg J."/>
            <person name="Griggs A."/>
            <person name="Gujja S."/>
            <person name="Heilman E."/>
            <person name="Heiman D."/>
            <person name="Howarth C."/>
            <person name="Mehta T."/>
            <person name="Neiman D."/>
            <person name="Pearson M."/>
            <person name="Roberts A."/>
            <person name="Saif S."/>
            <person name="Shea T."/>
            <person name="Shenoy N."/>
            <person name="Sisk P."/>
            <person name="Stolte C."/>
            <person name="Sykes S."/>
            <person name="White J."/>
            <person name="Yandava C."/>
            <person name="Burger G."/>
            <person name="Gray M.W."/>
            <person name="Holland P.W.H."/>
            <person name="King N."/>
            <person name="Lang F.B.F."/>
            <person name="Roger A.J."/>
            <person name="Ruiz-Trillo I."/>
            <person name="Haas B."/>
            <person name="Nusbaum C."/>
            <person name="Birren B."/>
        </authorList>
    </citation>
    <scope>NUCLEOTIDE SEQUENCE [LARGE SCALE GENOMIC DNA]</scope>
    <source>
        <strain evidence="2 3">JP610</strain>
    </source>
</reference>
<dbReference type="OrthoDB" id="1712432at2759"/>
<dbReference type="PANTHER" id="PTHR47032">
    <property type="entry name" value="UDP-D-XYLOSE:L-FUCOSE ALPHA-1,3-D-XYLOSYLTRANSFERASE-RELATED"/>
    <property type="match status" value="1"/>
</dbReference>
<keyword evidence="3" id="KW-1185">Reference proteome</keyword>
<dbReference type="GO" id="GO:0005794">
    <property type="term" value="C:Golgi apparatus"/>
    <property type="evidence" value="ECO:0007669"/>
    <property type="project" value="TreeGrafter"/>
</dbReference>
<dbReference type="Pfam" id="PF03407">
    <property type="entry name" value="Nucleotid_trans"/>
    <property type="match status" value="1"/>
</dbReference>
<evidence type="ECO:0000313" key="3">
    <source>
        <dbReference type="Proteomes" id="UP000054560"/>
    </source>
</evidence>
<evidence type="ECO:0000259" key="1">
    <source>
        <dbReference type="Pfam" id="PF03407"/>
    </source>
</evidence>
<accession>A0A0L0G720</accession>
<proteinExistence type="predicted"/>
<dbReference type="InterPro" id="IPR052636">
    <property type="entry name" value="UDP-D-xylose:L-fucose_XylT"/>
</dbReference>
<dbReference type="InterPro" id="IPR005069">
    <property type="entry name" value="Nucl-diP-sugar_transferase"/>
</dbReference>
<dbReference type="GO" id="GO:0016757">
    <property type="term" value="F:glycosyltransferase activity"/>
    <property type="evidence" value="ECO:0007669"/>
    <property type="project" value="TreeGrafter"/>
</dbReference>
<dbReference type="EMBL" id="KQ241739">
    <property type="protein sequence ID" value="KNC84810.1"/>
    <property type="molecule type" value="Genomic_DNA"/>
</dbReference>
<gene>
    <name evidence="2" type="ORF">SARC_02985</name>
</gene>
<feature type="domain" description="Nucleotide-diphospho-sugar transferase" evidence="1">
    <location>
        <begin position="15"/>
        <end position="115"/>
    </location>
</feature>
<dbReference type="PANTHER" id="PTHR47032:SF1">
    <property type="entry name" value="UDP-D-XYLOSE:L-FUCOSE ALPHA-1,3-D-XYLOSYLTRANSFERASE-RELATED"/>
    <property type="match status" value="1"/>
</dbReference>
<name>A0A0L0G720_9EUKA</name>
<dbReference type="Proteomes" id="UP000054560">
    <property type="component" value="Unassembled WGS sequence"/>
</dbReference>
<dbReference type="GeneID" id="25903489"/>
<evidence type="ECO:0000313" key="2">
    <source>
        <dbReference type="EMBL" id="KNC84810.1"/>
    </source>
</evidence>
<dbReference type="RefSeq" id="XP_014158712.1">
    <property type="nucleotide sequence ID" value="XM_014303237.1"/>
</dbReference>
<sequence>MTLNSYTSVKKANVQNKILFVCHDSSVVKLLRPLIEHNDMLALYLLPFSAAPDASYGSYDYALIAHARPQLVYDFVSRQIPLWFSDVDMVWNKNPWPFISDLQGEGHDIVVLKDGPKFVLDFFLRLAVLPPTGPLRCSGSGKKESKGSD</sequence>
<dbReference type="AlphaFoldDB" id="A0A0L0G720"/>
<organism evidence="2 3">
    <name type="scientific">Sphaeroforma arctica JP610</name>
    <dbReference type="NCBI Taxonomy" id="667725"/>
    <lineage>
        <taxon>Eukaryota</taxon>
        <taxon>Ichthyosporea</taxon>
        <taxon>Ichthyophonida</taxon>
        <taxon>Sphaeroforma</taxon>
    </lineage>
</organism>